<evidence type="ECO:0000256" key="4">
    <source>
        <dbReference type="SAM" id="MobiDB-lite"/>
    </source>
</evidence>
<dbReference type="PANTHER" id="PTHR46288">
    <property type="entry name" value="PHORBOL-ESTER/DAG-TYPE DOMAIN-CONTAINING PROTEIN"/>
    <property type="match status" value="1"/>
</dbReference>
<organism evidence="6 7">
    <name type="scientific">Acer negundo</name>
    <name type="common">Box elder</name>
    <dbReference type="NCBI Taxonomy" id="4023"/>
    <lineage>
        <taxon>Eukaryota</taxon>
        <taxon>Viridiplantae</taxon>
        <taxon>Streptophyta</taxon>
        <taxon>Embryophyta</taxon>
        <taxon>Tracheophyta</taxon>
        <taxon>Spermatophyta</taxon>
        <taxon>Magnoliopsida</taxon>
        <taxon>eudicotyledons</taxon>
        <taxon>Gunneridae</taxon>
        <taxon>Pentapetalae</taxon>
        <taxon>rosids</taxon>
        <taxon>malvids</taxon>
        <taxon>Sapindales</taxon>
        <taxon>Sapindaceae</taxon>
        <taxon>Hippocastanoideae</taxon>
        <taxon>Acereae</taxon>
        <taxon>Acer</taxon>
    </lineage>
</organism>
<dbReference type="InterPro" id="IPR046349">
    <property type="entry name" value="C1-like_sf"/>
</dbReference>
<accession>A0AAD5IED4</accession>
<evidence type="ECO:0000256" key="1">
    <source>
        <dbReference type="ARBA" id="ARBA00022723"/>
    </source>
</evidence>
<dbReference type="PANTHER" id="PTHR46288:SF70">
    <property type="entry name" value="CYSTEINE_HISTIDINE-RICH C1 DOMAIN FAMILY PROTEIN"/>
    <property type="match status" value="1"/>
</dbReference>
<dbReference type="AlphaFoldDB" id="A0AAD5IED4"/>
<feature type="region of interest" description="Disordered" evidence="4">
    <location>
        <begin position="411"/>
        <end position="498"/>
    </location>
</feature>
<evidence type="ECO:0000256" key="2">
    <source>
        <dbReference type="ARBA" id="ARBA00022737"/>
    </source>
</evidence>
<evidence type="ECO:0000313" key="7">
    <source>
        <dbReference type="Proteomes" id="UP001064489"/>
    </source>
</evidence>
<name>A0AAD5IED4_ACENE</name>
<feature type="domain" description="Phorbol-ester/DAG-type" evidence="5">
    <location>
        <begin position="240"/>
        <end position="293"/>
    </location>
</feature>
<feature type="compositionally biased region" description="Basic and acidic residues" evidence="4">
    <location>
        <begin position="469"/>
        <end position="490"/>
    </location>
</feature>
<feature type="compositionally biased region" description="Basic and acidic residues" evidence="4">
    <location>
        <begin position="434"/>
        <end position="443"/>
    </location>
</feature>
<evidence type="ECO:0000313" key="6">
    <source>
        <dbReference type="EMBL" id="KAI9161210.1"/>
    </source>
</evidence>
<dbReference type="SUPFAM" id="SSF57889">
    <property type="entry name" value="Cysteine-rich domain"/>
    <property type="match status" value="3"/>
</dbReference>
<sequence length="520" mass="59112">MAIDGSFSIESALERFLVRCPKLSCLPRFEPLSGKETTEEEAVNLVAEFFLHPCCTIPLIGCFRPIARKIVDRVVALLHLVPNLRSNSDKNAEESGKFDDADVVDVVQFHVQSGRGLILHELACLAFCRMLDLAPFLLGSVLTYFKFALPPFERILLKRTVHELSVRFLEEKYGAKYCSVCCKVICGPAYIAEEDDAGNNIMHKACAELPAYVCFPCKLFIHESCFDTIPERIISSFHPQHPLLQRSIISTTAAKEPRYCQACGERVEGIELRCQKCKYSFHVSCGKRNTPGLTLYDHEHKLFYIDCWDHSGDCSVCTNTCEGGTAICRCIQRGESFHIDCILPPELSHESHDHPLTLTNSVVPRCNPDEYHCDICETKGDIKRHVYHCEECYYIAHIECVLTEDQDPPSKMILKSKDDSEQQNNDNVQEVEAEEHTEKMEEAEAKDDEEINESEESDDDDPSEESDNDDHQSEESSDESEKKSDEEQKTKKLNKLAQDVKGKIDKLTFKLKRIEEKIKL</sequence>
<dbReference type="PROSITE" id="PS50081">
    <property type="entry name" value="ZF_DAG_PE_2"/>
    <property type="match status" value="1"/>
</dbReference>
<reference evidence="6" key="2">
    <citation type="submission" date="2023-02" db="EMBL/GenBank/DDBJ databases">
        <authorList>
            <person name="Swenson N.G."/>
            <person name="Wegrzyn J.L."/>
            <person name="Mcevoy S.L."/>
        </authorList>
    </citation>
    <scope>NUCLEOTIDE SEQUENCE</scope>
    <source>
        <strain evidence="6">91603</strain>
        <tissue evidence="6">Leaf</tissue>
    </source>
</reference>
<dbReference type="InterPro" id="IPR004146">
    <property type="entry name" value="DC1"/>
</dbReference>
<dbReference type="GO" id="GO:0046872">
    <property type="term" value="F:metal ion binding"/>
    <property type="evidence" value="ECO:0007669"/>
    <property type="project" value="UniProtKB-KW"/>
</dbReference>
<comment type="caution">
    <text evidence="6">The sequence shown here is derived from an EMBL/GenBank/DDBJ whole genome shotgun (WGS) entry which is preliminary data.</text>
</comment>
<gene>
    <name evidence="6" type="ORF">LWI28_015481</name>
</gene>
<evidence type="ECO:0000259" key="5">
    <source>
        <dbReference type="PROSITE" id="PS50081"/>
    </source>
</evidence>
<keyword evidence="2" id="KW-0677">Repeat</keyword>
<protein>
    <recommendedName>
        <fullName evidence="5">Phorbol-ester/DAG-type domain-containing protein</fullName>
    </recommendedName>
</protein>
<reference evidence="6" key="1">
    <citation type="journal article" date="2022" name="Plant J.">
        <title>Strategies of tolerance reflected in two North American maple genomes.</title>
        <authorList>
            <person name="McEvoy S.L."/>
            <person name="Sezen U.U."/>
            <person name="Trouern-Trend A."/>
            <person name="McMahon S.M."/>
            <person name="Schaberg P.G."/>
            <person name="Yang J."/>
            <person name="Wegrzyn J.L."/>
            <person name="Swenson N.G."/>
        </authorList>
    </citation>
    <scope>NUCLEOTIDE SEQUENCE</scope>
    <source>
        <strain evidence="6">91603</strain>
    </source>
</reference>
<evidence type="ECO:0000256" key="3">
    <source>
        <dbReference type="ARBA" id="ARBA00022833"/>
    </source>
</evidence>
<dbReference type="Pfam" id="PF03107">
    <property type="entry name" value="C1_2"/>
    <property type="match status" value="2"/>
</dbReference>
<keyword evidence="7" id="KW-1185">Reference proteome</keyword>
<dbReference type="EMBL" id="JAJSOW010000106">
    <property type="protein sequence ID" value="KAI9161210.1"/>
    <property type="molecule type" value="Genomic_DNA"/>
</dbReference>
<dbReference type="Proteomes" id="UP001064489">
    <property type="component" value="Chromosome 2"/>
</dbReference>
<dbReference type="Gene3D" id="3.30.60.20">
    <property type="match status" value="1"/>
</dbReference>
<proteinExistence type="predicted"/>
<keyword evidence="1" id="KW-0479">Metal-binding</keyword>
<dbReference type="InterPro" id="IPR002219">
    <property type="entry name" value="PKC_DAG/PE"/>
</dbReference>
<keyword evidence="3" id="KW-0862">Zinc</keyword>
<feature type="compositionally biased region" description="Acidic residues" evidence="4">
    <location>
        <begin position="444"/>
        <end position="468"/>
    </location>
</feature>